<feature type="domain" description="CNA-B" evidence="3">
    <location>
        <begin position="677"/>
        <end position="774"/>
    </location>
</feature>
<feature type="chain" id="PRO_5002903990" evidence="2">
    <location>
        <begin position="30"/>
        <end position="932"/>
    </location>
</feature>
<dbReference type="eggNOG" id="COG3210">
    <property type="taxonomic scope" value="Bacteria"/>
</dbReference>
<keyword evidence="1" id="KW-0812">Transmembrane</keyword>
<dbReference type="SMART" id="SM00710">
    <property type="entry name" value="PbH1"/>
    <property type="match status" value="6"/>
</dbReference>
<dbReference type="InterPro" id="IPR008454">
    <property type="entry name" value="Collagen-bd_Cna-like_B-typ_dom"/>
</dbReference>
<proteinExistence type="predicted"/>
<name>C0W0Z0_9ACTO</name>
<evidence type="ECO:0000259" key="3">
    <source>
        <dbReference type="Pfam" id="PF05738"/>
    </source>
</evidence>
<dbReference type="EMBL" id="ACFG01000030">
    <property type="protein sequence ID" value="EEH63714.1"/>
    <property type="molecule type" value="Genomic_DNA"/>
</dbReference>
<dbReference type="CDD" id="cd00222">
    <property type="entry name" value="CollagenBindB"/>
    <property type="match status" value="2"/>
</dbReference>
<reference evidence="4 5" key="1">
    <citation type="submission" date="2009-01" db="EMBL/GenBank/DDBJ databases">
        <authorList>
            <person name="Qin X."/>
            <person name="Bachman B."/>
            <person name="Battles P."/>
            <person name="Bell A."/>
            <person name="Bess C."/>
            <person name="Bickham C."/>
            <person name="Chaboub L."/>
            <person name="Chen D."/>
            <person name="Coyle M."/>
            <person name="Deiros D.R."/>
            <person name="Dinh H."/>
            <person name="Forbes L."/>
            <person name="Fowler G."/>
            <person name="Francisco L."/>
            <person name="Fu Q."/>
            <person name="Gubbala S."/>
            <person name="Hale W."/>
            <person name="Han Y."/>
            <person name="Hemphill L."/>
            <person name="Highlander S.K."/>
            <person name="Hirani K."/>
            <person name="Hogues M."/>
            <person name="Jackson L."/>
            <person name="Jakkamsetti A."/>
            <person name="Javaid M."/>
            <person name="Jiang H."/>
            <person name="Korchina V."/>
            <person name="Kovar C."/>
            <person name="Lara F."/>
            <person name="Lee S."/>
            <person name="Mata R."/>
            <person name="Mathew T."/>
            <person name="Moen C."/>
            <person name="Morales K."/>
            <person name="Munidasa M."/>
            <person name="Nazareth L."/>
            <person name="Ngo R."/>
            <person name="Nguyen L."/>
            <person name="Okwuonu G."/>
            <person name="Ongeri F."/>
            <person name="Patil S."/>
            <person name="Petrosino J."/>
            <person name="Pham C."/>
            <person name="Pham P."/>
            <person name="Pu L.-L."/>
            <person name="Puazo M."/>
            <person name="Raj R."/>
            <person name="Reid J."/>
            <person name="Rouhana J."/>
            <person name="Saada N."/>
            <person name="Shang Y."/>
            <person name="Simmons D."/>
            <person name="Thornton R."/>
            <person name="Warren J."/>
            <person name="Weissenberger G."/>
            <person name="Zhang J."/>
            <person name="Zhang L."/>
            <person name="Zhou C."/>
            <person name="Zhu D."/>
            <person name="Muzny D."/>
            <person name="Worley K."/>
            <person name="Gibbs R."/>
        </authorList>
    </citation>
    <scope>NUCLEOTIDE SEQUENCE [LARGE SCALE GENOMIC DNA]</scope>
    <source>
        <strain evidence="4 5">DSM 15436</strain>
    </source>
</reference>
<feature type="signal peptide" evidence="2">
    <location>
        <begin position="1"/>
        <end position="29"/>
    </location>
</feature>
<dbReference type="PANTHER" id="PTHR11319:SF35">
    <property type="entry name" value="OUTER MEMBRANE PROTEIN PMPC-RELATED"/>
    <property type="match status" value="1"/>
</dbReference>
<sequence length="932" mass="99615">MKKFFKILVALAFVVALLPLNLSSVKANAAEGQFNLDFVVKRPEFSALENLQATYFNYWATQTDGGGIVDIPNWKLKDFQITYELVNTLNNTTTTGVLQYVADEFSWSNGGKVSFSGIPVNHSNVVVEYYSPEGEQFFAPYLLKYSLRLENAGDQLVLKVPKLKPDAVAAPTGNEKVLQIRDIKVTEKALFIDGVNGSDANDGTTPSTAVKTLEKAKSLAVADPQIGSIRVIGAVTLSNDIDFNGVTAKLVRGENYSGYLLAVPSGAVASLANITVDGNGDSLVGKKSLVRVAGTLTLKEGAVLENNRIQNPRNTRTFGGALYVSNSAQQRAVLKMEGGVIRNNQASDGGGIFLEHADFDFSAGVVENNRAIRLFDTDVQQFYAAGGGIQAEGGAHLRLSGEATVRNNQADEVGGGISLGSNTWSDRSATLDMVGGVIEGNSAGAAGGGLFIQSAAYGAQHVGNVSAGKIINNRMDGSGRTNQVFGGGGIYVNGTPNGFAGLTWKHGLLNLTNAIITDNNAEFEGGGFAACPISVSEINIAEGSAIYGNHAKASSRLSNSSKTLINEVFLYSNPFFGIHSGEAVYKVTDTMLGGVPYNWVDTSTGQPLAADKAAGTLLVPAGQAQAHLGLNTSAVPSERTKALAKVFITGNYSATRGGGIGSNGAQTFGVDKPVIDIPVQKYWNDADNQDGKRPDKVIVKLFADNEDINYSLELSDANKWSGVFKYLPKFKTITLADGTTSDKEISYSLKEVTVDGYEVAITGDVEKGFTVTNSYSPEVTSLTVMKKWVDHTGKTLDKKLPKEIQLQLWAEDGTEKSKVGDLVVIRPDENGKWEHTFTDLPRYREGKEVKYVVTETEVPGFKTKVEVVNKQLVVITNQQEIPPIPPVPPTVDIPKKELPKTGVELSGLLFLAVVTGGLGTAVLRIRSRANRR</sequence>
<feature type="domain" description="CNA-B" evidence="3">
    <location>
        <begin position="783"/>
        <end position="878"/>
    </location>
</feature>
<evidence type="ECO:0000313" key="5">
    <source>
        <dbReference type="Proteomes" id="UP000010301"/>
    </source>
</evidence>
<dbReference type="OrthoDB" id="3196823at2"/>
<dbReference type="PANTHER" id="PTHR11319">
    <property type="entry name" value="G PROTEIN-COUPLED RECEPTOR-RELATED"/>
    <property type="match status" value="1"/>
</dbReference>
<dbReference type="Pfam" id="PF05738">
    <property type="entry name" value="Cna_B"/>
    <property type="match status" value="2"/>
</dbReference>
<dbReference type="STRING" id="525245.HMPREF0044_0733"/>
<accession>C0W0Z0</accession>
<evidence type="ECO:0000313" key="4">
    <source>
        <dbReference type="EMBL" id="EEH63714.1"/>
    </source>
</evidence>
<organism evidence="4 5">
    <name type="scientific">Gleimia coleocanis DSM 15436</name>
    <dbReference type="NCBI Taxonomy" id="525245"/>
    <lineage>
        <taxon>Bacteria</taxon>
        <taxon>Bacillati</taxon>
        <taxon>Actinomycetota</taxon>
        <taxon>Actinomycetes</taxon>
        <taxon>Actinomycetales</taxon>
        <taxon>Actinomycetaceae</taxon>
        <taxon>Gleimia</taxon>
    </lineage>
</organism>
<keyword evidence="1" id="KW-0472">Membrane</keyword>
<dbReference type="Proteomes" id="UP000010301">
    <property type="component" value="Unassembled WGS sequence"/>
</dbReference>
<dbReference type="RefSeq" id="WP_006546505.1">
    <property type="nucleotide sequence ID" value="NZ_DS999543.1"/>
</dbReference>
<dbReference type="AlphaFoldDB" id="C0W0Z0"/>
<keyword evidence="1" id="KW-1133">Transmembrane helix</keyword>
<dbReference type="SUPFAM" id="SSF51126">
    <property type="entry name" value="Pectin lyase-like"/>
    <property type="match status" value="1"/>
</dbReference>
<dbReference type="SUPFAM" id="SSF49478">
    <property type="entry name" value="Cna protein B-type domain"/>
    <property type="match status" value="2"/>
</dbReference>
<protein>
    <submittedName>
        <fullName evidence="4">LPXTG-motif cell wall anchor domain protein</fullName>
    </submittedName>
</protein>
<evidence type="ECO:0000256" key="2">
    <source>
        <dbReference type="SAM" id="SignalP"/>
    </source>
</evidence>
<dbReference type="HOGENOM" id="CLU_325656_0_0_11"/>
<dbReference type="InterPro" id="IPR011050">
    <property type="entry name" value="Pectin_lyase_fold/virulence"/>
</dbReference>
<dbReference type="Gene3D" id="2.60.40.1140">
    <property type="entry name" value="Collagen-binding surface protein Cna, B-type domain"/>
    <property type="match status" value="2"/>
</dbReference>
<comment type="caution">
    <text evidence="4">The sequence shown here is derived from an EMBL/GenBank/DDBJ whole genome shotgun (WGS) entry which is preliminary data.</text>
</comment>
<dbReference type="InterPro" id="IPR006626">
    <property type="entry name" value="PbH1"/>
</dbReference>
<evidence type="ECO:0000256" key="1">
    <source>
        <dbReference type="SAM" id="Phobius"/>
    </source>
</evidence>
<keyword evidence="5" id="KW-1185">Reference proteome</keyword>
<gene>
    <name evidence="4" type="ORF">HMPREF0044_0733</name>
</gene>
<feature type="transmembrane region" description="Helical" evidence="1">
    <location>
        <begin position="905"/>
        <end position="925"/>
    </location>
</feature>
<keyword evidence="2" id="KW-0732">Signal</keyword>